<reference evidence="2" key="2">
    <citation type="submission" date="2024-04" db="EMBL/GenBank/DDBJ databases">
        <authorList>
            <person name="Chen Y."/>
            <person name="Shah S."/>
            <person name="Dougan E. K."/>
            <person name="Thang M."/>
            <person name="Chan C."/>
        </authorList>
    </citation>
    <scope>NUCLEOTIDE SEQUENCE [LARGE SCALE GENOMIC DNA]</scope>
</reference>
<dbReference type="EMBL" id="CAMXCT020006553">
    <property type="protein sequence ID" value="CAL1169185.1"/>
    <property type="molecule type" value="Genomic_DNA"/>
</dbReference>
<name>A0A9P1DUA4_9DINO</name>
<dbReference type="Proteomes" id="UP001152797">
    <property type="component" value="Unassembled WGS sequence"/>
</dbReference>
<keyword evidence="3" id="KW-1185">Reference proteome</keyword>
<proteinExistence type="predicted"/>
<dbReference type="EMBL" id="CAMXCT030006553">
    <property type="protein sequence ID" value="CAL4803122.1"/>
    <property type="molecule type" value="Genomic_DNA"/>
</dbReference>
<evidence type="ECO:0000313" key="1">
    <source>
        <dbReference type="EMBL" id="CAI4015810.1"/>
    </source>
</evidence>
<gene>
    <name evidence="1" type="ORF">C1SCF055_LOCUS40615</name>
</gene>
<protein>
    <submittedName>
        <fullName evidence="1">Uncharacterized protein</fullName>
    </submittedName>
</protein>
<sequence>MVAEPSDPKGQGPLVRAPRFQVIWTFMASLMLMAAAGGGNGELGALGMAESFVNMPEEPKAEEHHRKSCRKVEAYDLGDGGHQGVGQQGVQQIFSCGVGDTWNLVNKKEPNDNDKHGNLNHFLEMNEYDMMDYGKQHLVINEFKVFDGAWFLENIDYKLGFAHCLDFIDLKIFEHHYMNSFVDTVFNGWQCLVKYVLKVTIFILRHGELVFWLDAACSGMALQSLLDKVYKQNNGKHGYELDGIYANGAGTRTTRQGVAVWFDGSHLGLHHMVSGIDEQKLDEQSMDENMSDFTSDTFREKMCLQKALQ</sequence>
<accession>A0A9P1DUA4</accession>
<evidence type="ECO:0000313" key="3">
    <source>
        <dbReference type="Proteomes" id="UP001152797"/>
    </source>
</evidence>
<dbReference type="AlphaFoldDB" id="A0A9P1DUA4"/>
<organism evidence="1">
    <name type="scientific">Cladocopium goreaui</name>
    <dbReference type="NCBI Taxonomy" id="2562237"/>
    <lineage>
        <taxon>Eukaryota</taxon>
        <taxon>Sar</taxon>
        <taxon>Alveolata</taxon>
        <taxon>Dinophyceae</taxon>
        <taxon>Suessiales</taxon>
        <taxon>Symbiodiniaceae</taxon>
        <taxon>Cladocopium</taxon>
    </lineage>
</organism>
<comment type="caution">
    <text evidence="1">The sequence shown here is derived from an EMBL/GenBank/DDBJ whole genome shotgun (WGS) entry which is preliminary data.</text>
</comment>
<dbReference type="EMBL" id="CAMXCT010006553">
    <property type="protein sequence ID" value="CAI4015810.1"/>
    <property type="molecule type" value="Genomic_DNA"/>
</dbReference>
<evidence type="ECO:0000313" key="2">
    <source>
        <dbReference type="EMBL" id="CAL1169185.1"/>
    </source>
</evidence>
<reference evidence="1" key="1">
    <citation type="submission" date="2022-10" db="EMBL/GenBank/DDBJ databases">
        <authorList>
            <person name="Chen Y."/>
            <person name="Dougan E. K."/>
            <person name="Chan C."/>
            <person name="Rhodes N."/>
            <person name="Thang M."/>
        </authorList>
    </citation>
    <scope>NUCLEOTIDE SEQUENCE</scope>
</reference>